<evidence type="ECO:0000256" key="1">
    <source>
        <dbReference type="SAM" id="SignalP"/>
    </source>
</evidence>
<dbReference type="PANTHER" id="PTHR33371:SF15">
    <property type="entry name" value="LIPOPROTEIN LPRN"/>
    <property type="match status" value="1"/>
</dbReference>
<keyword evidence="5" id="KW-1185">Reference proteome</keyword>
<dbReference type="Pfam" id="PF11887">
    <property type="entry name" value="Mce4_CUP1"/>
    <property type="match status" value="1"/>
</dbReference>
<dbReference type="Proteomes" id="UP000550729">
    <property type="component" value="Unassembled WGS sequence"/>
</dbReference>
<comment type="caution">
    <text evidence="4">The sequence shown here is derived from an EMBL/GenBank/DDBJ whole genome shotgun (WGS) entry which is preliminary data.</text>
</comment>
<dbReference type="GO" id="GO:0005576">
    <property type="term" value="C:extracellular region"/>
    <property type="evidence" value="ECO:0007669"/>
    <property type="project" value="TreeGrafter"/>
</dbReference>
<dbReference type="PANTHER" id="PTHR33371">
    <property type="entry name" value="INTERMEMBRANE PHOSPHOLIPID TRANSPORT SYSTEM BINDING PROTEIN MLAD-RELATED"/>
    <property type="match status" value="1"/>
</dbReference>
<dbReference type="RefSeq" id="WP_170197772.1">
    <property type="nucleotide sequence ID" value="NZ_JABBNB010000060.1"/>
</dbReference>
<dbReference type="PROSITE" id="PS51257">
    <property type="entry name" value="PROKAR_LIPOPROTEIN"/>
    <property type="match status" value="1"/>
</dbReference>
<dbReference type="InterPro" id="IPR052336">
    <property type="entry name" value="MlaD_Phospholipid_Transporter"/>
</dbReference>
<keyword evidence="1" id="KW-0732">Signal</keyword>
<evidence type="ECO:0000313" key="5">
    <source>
        <dbReference type="Proteomes" id="UP000550729"/>
    </source>
</evidence>
<proteinExistence type="predicted"/>
<feature type="chain" id="PRO_5032334735" evidence="1">
    <location>
        <begin position="26"/>
        <end position="373"/>
    </location>
</feature>
<evidence type="ECO:0000259" key="2">
    <source>
        <dbReference type="Pfam" id="PF02470"/>
    </source>
</evidence>
<dbReference type="NCBIfam" id="TIGR00996">
    <property type="entry name" value="Mtu_fam_mce"/>
    <property type="match status" value="1"/>
</dbReference>
<dbReference type="InterPro" id="IPR024516">
    <property type="entry name" value="Mce_C"/>
</dbReference>
<evidence type="ECO:0000313" key="4">
    <source>
        <dbReference type="EMBL" id="NMO05267.1"/>
    </source>
</evidence>
<feature type="signal peptide" evidence="1">
    <location>
        <begin position="1"/>
        <end position="25"/>
    </location>
</feature>
<dbReference type="AlphaFoldDB" id="A0A848L3Z1"/>
<protein>
    <submittedName>
        <fullName evidence="4">MCE family protein</fullName>
    </submittedName>
</protein>
<sequence>MTKPSRIASICAILCAALIACSACRFDGPNSLPLPGNAVSGDGYTVHVQLADSQNLVANSLVRSDNVIIGVVRAITVDKGHADVEVELEKSARVPRDVTAKLAQTSVLGAQYLELVPPTATPTDGASLGDGDVISLSKTSQYPSTESVLAALSLVLNGSGLEQLRTIIAQLNIGFDGHTAEANQAIGRLRTFASGLAAQKSDIQRALDSLARLSITLAAQNTQLADGIDQITPAVKVLADQRADLTRMLQQVGDFGAQFAGVIKASKDNLATTIGELNPTLAQLEKSKSDLTGSLLVALSFPWPVNVIDRGLRGDYQNLFLTLDLSVGAIRDKVIGSLPIGDVTKMTLARQAVDPLRAPLAPAATAPKKRGTR</sequence>
<gene>
    <name evidence="4" type="ORF">HH308_29015</name>
</gene>
<dbReference type="Pfam" id="PF02470">
    <property type="entry name" value="MlaD"/>
    <property type="match status" value="1"/>
</dbReference>
<feature type="domain" description="Mammalian cell entry C-terminal" evidence="3">
    <location>
        <begin position="126"/>
        <end position="292"/>
    </location>
</feature>
<dbReference type="InterPro" id="IPR003399">
    <property type="entry name" value="Mce/MlaD"/>
</dbReference>
<accession>A0A848L3Z1</accession>
<evidence type="ECO:0000259" key="3">
    <source>
        <dbReference type="Pfam" id="PF11887"/>
    </source>
</evidence>
<reference evidence="4 5" key="1">
    <citation type="submission" date="2020-04" db="EMBL/GenBank/DDBJ databases">
        <title>Gordonia sp. nov. TBRC 11910.</title>
        <authorList>
            <person name="Suriyachadkun C."/>
        </authorList>
    </citation>
    <scope>NUCLEOTIDE SEQUENCE [LARGE SCALE GENOMIC DNA]</scope>
    <source>
        <strain evidence="4 5">TBRC 11910</strain>
    </source>
</reference>
<feature type="domain" description="Mce/MlaD" evidence="2">
    <location>
        <begin position="42"/>
        <end position="118"/>
    </location>
</feature>
<organism evidence="4 5">
    <name type="scientific">Gordonia asplenii</name>
    <dbReference type="NCBI Taxonomy" id="2725283"/>
    <lineage>
        <taxon>Bacteria</taxon>
        <taxon>Bacillati</taxon>
        <taxon>Actinomycetota</taxon>
        <taxon>Actinomycetes</taxon>
        <taxon>Mycobacteriales</taxon>
        <taxon>Gordoniaceae</taxon>
        <taxon>Gordonia</taxon>
    </lineage>
</organism>
<name>A0A848L3Z1_9ACTN</name>
<dbReference type="EMBL" id="JABBNB010000060">
    <property type="protein sequence ID" value="NMO05267.1"/>
    <property type="molecule type" value="Genomic_DNA"/>
</dbReference>
<dbReference type="InterPro" id="IPR005693">
    <property type="entry name" value="Mce"/>
</dbReference>